<proteinExistence type="predicted"/>
<sequence>MDPVKLKSTRSFLYVSDSDVASGVILVTNVERRKSIEDIQVSSKKIRLDQTGILTSFRQLAQLENISVIRYVALLLHIAAVEQIGFKASQISLEKSITKNR</sequence>
<protein>
    <submittedName>
        <fullName evidence="1">Uncharacterized protein</fullName>
    </submittedName>
</protein>
<dbReference type="Proteomes" id="UP001165289">
    <property type="component" value="Unassembled WGS sequence"/>
</dbReference>
<keyword evidence="2" id="KW-1185">Reference proteome</keyword>
<accession>A0AAV7K9Y4</accession>
<gene>
    <name evidence="1" type="ORF">LOD99_15476</name>
</gene>
<comment type="caution">
    <text evidence="1">The sequence shown here is derived from an EMBL/GenBank/DDBJ whole genome shotgun (WGS) entry which is preliminary data.</text>
</comment>
<organism evidence="1 2">
    <name type="scientific">Oopsacas minuta</name>
    <dbReference type="NCBI Taxonomy" id="111878"/>
    <lineage>
        <taxon>Eukaryota</taxon>
        <taxon>Metazoa</taxon>
        <taxon>Porifera</taxon>
        <taxon>Hexactinellida</taxon>
        <taxon>Hexasterophora</taxon>
        <taxon>Lyssacinosida</taxon>
        <taxon>Leucopsacidae</taxon>
        <taxon>Oopsacas</taxon>
    </lineage>
</organism>
<reference evidence="1 2" key="1">
    <citation type="journal article" date="2023" name="BMC Biol.">
        <title>The compact genome of the sponge Oopsacas minuta (Hexactinellida) is lacking key metazoan core genes.</title>
        <authorList>
            <person name="Santini S."/>
            <person name="Schenkelaars Q."/>
            <person name="Jourda C."/>
            <person name="Duchesne M."/>
            <person name="Belahbib H."/>
            <person name="Rocher C."/>
            <person name="Selva M."/>
            <person name="Riesgo A."/>
            <person name="Vervoort M."/>
            <person name="Leys S.P."/>
            <person name="Kodjabachian L."/>
            <person name="Le Bivic A."/>
            <person name="Borchiellini C."/>
            <person name="Claverie J.M."/>
            <person name="Renard E."/>
        </authorList>
    </citation>
    <scope>NUCLEOTIDE SEQUENCE [LARGE SCALE GENOMIC DNA]</scope>
    <source>
        <strain evidence="1">SPO-2</strain>
    </source>
</reference>
<name>A0AAV7K9Y4_9METZ</name>
<dbReference type="AlphaFoldDB" id="A0AAV7K9Y4"/>
<evidence type="ECO:0000313" key="1">
    <source>
        <dbReference type="EMBL" id="KAI6658207.1"/>
    </source>
</evidence>
<evidence type="ECO:0000313" key="2">
    <source>
        <dbReference type="Proteomes" id="UP001165289"/>
    </source>
</evidence>
<dbReference type="EMBL" id="JAKMXF010000099">
    <property type="protein sequence ID" value="KAI6658207.1"/>
    <property type="molecule type" value="Genomic_DNA"/>
</dbReference>